<gene>
    <name evidence="1" type="ORF">ACG-C91_0005</name>
</gene>
<proteinExistence type="predicted"/>
<protein>
    <submittedName>
        <fullName evidence="1">Uncharacterized protein</fullName>
    </submittedName>
</protein>
<name>K4FJ78_9CAUD</name>
<dbReference type="EMBL" id="JN986844">
    <property type="protein sequence ID" value="AFH19830.1"/>
    <property type="molecule type" value="Genomic_DNA"/>
</dbReference>
<reference evidence="2" key="1">
    <citation type="submission" date="2011-11" db="EMBL/GenBank/DDBJ databases">
        <authorList>
            <person name="Chibeu A."/>
            <person name="Kropinski A.M."/>
        </authorList>
    </citation>
    <scope>NUCLEOTIDE SEQUENCE [LARGE SCALE GENOMIC DNA]</scope>
</reference>
<dbReference type="KEGG" id="vg:13994433"/>
<accession>K4FJ78</accession>
<keyword evidence="2" id="KW-1185">Reference proteome</keyword>
<evidence type="ECO:0000313" key="2">
    <source>
        <dbReference type="Proteomes" id="UP000009213"/>
    </source>
</evidence>
<dbReference type="GeneID" id="13994433"/>
<organism evidence="1 2">
    <name type="scientific">Escherichia phage vB_EcoP_ACG-C91</name>
    <dbReference type="NCBI Taxonomy" id="1141139"/>
    <lineage>
        <taxon>Viruses</taxon>
        <taxon>Duplodnaviria</taxon>
        <taxon>Heunggongvirae</taxon>
        <taxon>Uroviricota</taxon>
        <taxon>Caudoviricetes</taxon>
        <taxon>Autographivirales</taxon>
        <taxon>Autosignataviridae</taxon>
        <taxon>Molineuxvirinae</taxon>
        <taxon>Vectrevirus</taxon>
        <taxon>Vectrevirus ACGC91</taxon>
    </lineage>
</organism>
<sequence>METLIVTTTINGVSISITKYSSEEYEVNHGIAAMVYDNLADAVEHWIQSCKAAIK</sequence>
<dbReference type="RefSeq" id="YP_006987767.1">
    <property type="nucleotide sequence ID" value="NC_019403.1"/>
</dbReference>
<dbReference type="Proteomes" id="UP000009213">
    <property type="component" value="Segment"/>
</dbReference>
<evidence type="ECO:0000313" key="1">
    <source>
        <dbReference type="EMBL" id="AFH19830.1"/>
    </source>
</evidence>